<sequence>MPILHVCASVYKKHWAYSPLHLQLIWSSDRSAHMEKQHCSQMQEASALLKESLDRLNAIRYRVYQKNSRNPQEPSPLYFEEFVQLVDNAELMTVAADRSIAYFFSSADSWIFFEKDADSGAQSMFFVHENPDGAPSIQKIVY</sequence>
<evidence type="ECO:0000313" key="2">
    <source>
        <dbReference type="WBParaSite" id="L893_g26132.t1"/>
    </source>
</evidence>
<dbReference type="AlphaFoldDB" id="A0A1I7ZGD6"/>
<proteinExistence type="predicted"/>
<organism evidence="1 2">
    <name type="scientific">Steinernema glaseri</name>
    <dbReference type="NCBI Taxonomy" id="37863"/>
    <lineage>
        <taxon>Eukaryota</taxon>
        <taxon>Metazoa</taxon>
        <taxon>Ecdysozoa</taxon>
        <taxon>Nematoda</taxon>
        <taxon>Chromadorea</taxon>
        <taxon>Rhabditida</taxon>
        <taxon>Tylenchina</taxon>
        <taxon>Panagrolaimomorpha</taxon>
        <taxon>Strongyloidoidea</taxon>
        <taxon>Steinernematidae</taxon>
        <taxon>Steinernema</taxon>
    </lineage>
</organism>
<name>A0A1I7ZGD6_9BILA</name>
<protein>
    <submittedName>
        <fullName evidence="2">DUF1963 domain-containing protein</fullName>
    </submittedName>
</protein>
<accession>A0A1I7ZGD6</accession>
<keyword evidence="1" id="KW-1185">Reference proteome</keyword>
<reference evidence="2" key="1">
    <citation type="submission" date="2016-11" db="UniProtKB">
        <authorList>
            <consortium name="WormBaseParasite"/>
        </authorList>
    </citation>
    <scope>IDENTIFICATION</scope>
</reference>
<dbReference type="Proteomes" id="UP000095287">
    <property type="component" value="Unplaced"/>
</dbReference>
<dbReference type="WBParaSite" id="L893_g26132.t1">
    <property type="protein sequence ID" value="L893_g26132.t1"/>
    <property type="gene ID" value="L893_g26132"/>
</dbReference>
<evidence type="ECO:0000313" key="1">
    <source>
        <dbReference type="Proteomes" id="UP000095287"/>
    </source>
</evidence>